<dbReference type="Proteomes" id="UP000288805">
    <property type="component" value="Unassembled WGS sequence"/>
</dbReference>
<evidence type="ECO:0000256" key="1">
    <source>
        <dbReference type="SAM" id="SignalP"/>
    </source>
</evidence>
<organism evidence="2 3">
    <name type="scientific">Vitis vinifera</name>
    <name type="common">Grape</name>
    <dbReference type="NCBI Taxonomy" id="29760"/>
    <lineage>
        <taxon>Eukaryota</taxon>
        <taxon>Viridiplantae</taxon>
        <taxon>Streptophyta</taxon>
        <taxon>Embryophyta</taxon>
        <taxon>Tracheophyta</taxon>
        <taxon>Spermatophyta</taxon>
        <taxon>Magnoliopsida</taxon>
        <taxon>eudicotyledons</taxon>
        <taxon>Gunneridae</taxon>
        <taxon>Pentapetalae</taxon>
        <taxon>rosids</taxon>
        <taxon>Vitales</taxon>
        <taxon>Vitaceae</taxon>
        <taxon>Viteae</taxon>
        <taxon>Vitis</taxon>
    </lineage>
</organism>
<gene>
    <name evidence="2" type="ORF">CK203_040129</name>
</gene>
<protein>
    <submittedName>
        <fullName evidence="2">Uncharacterized protein</fullName>
    </submittedName>
</protein>
<reference evidence="2 3" key="1">
    <citation type="journal article" date="2018" name="PLoS Genet.">
        <title>Population sequencing reveals clonal diversity and ancestral inbreeding in the grapevine cultivar Chardonnay.</title>
        <authorList>
            <person name="Roach M.J."/>
            <person name="Johnson D.L."/>
            <person name="Bohlmann J."/>
            <person name="van Vuuren H.J."/>
            <person name="Jones S.J."/>
            <person name="Pretorius I.S."/>
            <person name="Schmidt S.A."/>
            <person name="Borneman A.R."/>
        </authorList>
    </citation>
    <scope>NUCLEOTIDE SEQUENCE [LARGE SCALE GENOMIC DNA]</scope>
    <source>
        <strain evidence="3">cv. Chardonnay</strain>
        <tissue evidence="2">Leaf</tissue>
    </source>
</reference>
<sequence length="57" mass="6293">MATFPDIQKPLFFAFILIWLILMCFGSKAQGGRLPDDEVEALHEIAEQVGKKIGTSA</sequence>
<evidence type="ECO:0000313" key="2">
    <source>
        <dbReference type="EMBL" id="RVW79009.1"/>
    </source>
</evidence>
<keyword evidence="1" id="KW-0732">Signal</keyword>
<comment type="caution">
    <text evidence="2">The sequence shown here is derived from an EMBL/GenBank/DDBJ whole genome shotgun (WGS) entry which is preliminary data.</text>
</comment>
<feature type="signal peptide" evidence="1">
    <location>
        <begin position="1"/>
        <end position="31"/>
    </location>
</feature>
<dbReference type="AlphaFoldDB" id="A0A438H3N1"/>
<dbReference type="OrthoDB" id="1938112at2759"/>
<feature type="chain" id="PRO_5019143730" evidence="1">
    <location>
        <begin position="32"/>
        <end position="57"/>
    </location>
</feature>
<dbReference type="EMBL" id="QGNW01000287">
    <property type="protein sequence ID" value="RVW79009.1"/>
    <property type="molecule type" value="Genomic_DNA"/>
</dbReference>
<proteinExistence type="predicted"/>
<evidence type="ECO:0000313" key="3">
    <source>
        <dbReference type="Proteomes" id="UP000288805"/>
    </source>
</evidence>
<name>A0A438H3N1_VITVI</name>
<accession>A0A438H3N1</accession>